<evidence type="ECO:0000256" key="3">
    <source>
        <dbReference type="ARBA" id="ARBA00023125"/>
    </source>
</evidence>
<reference evidence="8 9" key="1">
    <citation type="submission" date="2018-03" db="EMBL/GenBank/DDBJ databases">
        <title>Diversity of phytobeneficial traits revealed by whole-genome analysis of worldwide-isolated phenazine-producing Pseudomonas spp.</title>
        <authorList>
            <person name="Biessy A."/>
            <person name="Novinscak A."/>
            <person name="Blom J."/>
            <person name="Leger G."/>
            <person name="Thomashow L.S."/>
            <person name="Cazorla F.M."/>
            <person name="Josic D."/>
            <person name="Filion M."/>
        </authorList>
    </citation>
    <scope>NUCLEOTIDE SEQUENCE [LARGE SCALE GENOMIC DNA]</scope>
    <source>
        <strain evidence="8 9">30B</strain>
    </source>
</reference>
<dbReference type="SUPFAM" id="SSF52172">
    <property type="entry name" value="CheY-like"/>
    <property type="match status" value="1"/>
</dbReference>
<accession>A0A3G7UBU6</accession>
<dbReference type="PROSITE" id="PS00622">
    <property type="entry name" value="HTH_LUXR_1"/>
    <property type="match status" value="1"/>
</dbReference>
<protein>
    <submittedName>
        <fullName evidence="8">DNA-binding response regulator, LuxR family</fullName>
    </submittedName>
</protein>
<dbReference type="AlphaFoldDB" id="A0A3G7UBU6"/>
<dbReference type="PRINTS" id="PR00038">
    <property type="entry name" value="HTHLUXR"/>
</dbReference>
<dbReference type="GO" id="GO:0000160">
    <property type="term" value="P:phosphorelay signal transduction system"/>
    <property type="evidence" value="ECO:0007669"/>
    <property type="project" value="InterPro"/>
</dbReference>
<dbReference type="Gene3D" id="3.40.50.2300">
    <property type="match status" value="1"/>
</dbReference>
<dbReference type="SMART" id="SM00448">
    <property type="entry name" value="REC"/>
    <property type="match status" value="1"/>
</dbReference>
<dbReference type="GO" id="GO:0003677">
    <property type="term" value="F:DNA binding"/>
    <property type="evidence" value="ECO:0007669"/>
    <property type="project" value="UniProtKB-KW"/>
</dbReference>
<feature type="domain" description="Response regulatory" evidence="7">
    <location>
        <begin position="4"/>
        <end position="119"/>
    </location>
</feature>
<feature type="domain" description="HTH luxR-type" evidence="6">
    <location>
        <begin position="142"/>
        <end position="200"/>
    </location>
</feature>
<keyword evidence="4" id="KW-0804">Transcription</keyword>
<dbReference type="Pfam" id="PF00196">
    <property type="entry name" value="GerE"/>
    <property type="match status" value="1"/>
</dbReference>
<dbReference type="PANTHER" id="PTHR43214">
    <property type="entry name" value="TWO-COMPONENT RESPONSE REGULATOR"/>
    <property type="match status" value="1"/>
</dbReference>
<evidence type="ECO:0000256" key="5">
    <source>
        <dbReference type="PROSITE-ProRule" id="PRU00169"/>
    </source>
</evidence>
<dbReference type="InterPro" id="IPR039420">
    <property type="entry name" value="WalR-like"/>
</dbReference>
<dbReference type="SUPFAM" id="SSF46894">
    <property type="entry name" value="C-terminal effector domain of the bipartite response regulators"/>
    <property type="match status" value="1"/>
</dbReference>
<evidence type="ECO:0000313" key="9">
    <source>
        <dbReference type="Proteomes" id="UP000268696"/>
    </source>
</evidence>
<dbReference type="PROSITE" id="PS50110">
    <property type="entry name" value="RESPONSE_REGULATORY"/>
    <property type="match status" value="1"/>
</dbReference>
<dbReference type="PROSITE" id="PS50043">
    <property type="entry name" value="HTH_LUXR_2"/>
    <property type="match status" value="1"/>
</dbReference>
<dbReference type="CDD" id="cd17535">
    <property type="entry name" value="REC_NarL-like"/>
    <property type="match status" value="1"/>
</dbReference>
<proteinExistence type="predicted"/>
<dbReference type="GO" id="GO:0006355">
    <property type="term" value="P:regulation of DNA-templated transcription"/>
    <property type="evidence" value="ECO:0007669"/>
    <property type="project" value="InterPro"/>
</dbReference>
<keyword evidence="3 8" id="KW-0238">DNA-binding</keyword>
<dbReference type="CDD" id="cd06170">
    <property type="entry name" value="LuxR_C_like"/>
    <property type="match status" value="1"/>
</dbReference>
<dbReference type="InterPro" id="IPR000792">
    <property type="entry name" value="Tscrpt_reg_LuxR_C"/>
</dbReference>
<evidence type="ECO:0000256" key="1">
    <source>
        <dbReference type="ARBA" id="ARBA00022553"/>
    </source>
</evidence>
<name>A0A3G7UBU6_9PSED</name>
<keyword evidence="2" id="KW-0805">Transcription regulation</keyword>
<gene>
    <name evidence="8" type="ORF">C4K03_4699</name>
</gene>
<dbReference type="InterPro" id="IPR011006">
    <property type="entry name" value="CheY-like_superfamily"/>
</dbReference>
<dbReference type="InterPro" id="IPR016032">
    <property type="entry name" value="Sig_transdc_resp-reg_C-effctor"/>
</dbReference>
<feature type="modified residue" description="4-aspartylphosphate" evidence="5">
    <location>
        <position position="54"/>
    </location>
</feature>
<dbReference type="RefSeq" id="WP_124379043.1">
    <property type="nucleotide sequence ID" value="NZ_CP027754.1"/>
</dbReference>
<evidence type="ECO:0000259" key="7">
    <source>
        <dbReference type="PROSITE" id="PS50110"/>
    </source>
</evidence>
<evidence type="ECO:0000256" key="4">
    <source>
        <dbReference type="ARBA" id="ARBA00023163"/>
    </source>
</evidence>
<evidence type="ECO:0000259" key="6">
    <source>
        <dbReference type="PROSITE" id="PS50043"/>
    </source>
</evidence>
<evidence type="ECO:0000256" key="2">
    <source>
        <dbReference type="ARBA" id="ARBA00023015"/>
    </source>
</evidence>
<sequence length="200" mass="22138">MNNQILIVDDHPAVRMAVRHLVENEGGTIVAETDTGADALRLTHQLHPDTVILDIGLPDVDGLSIIDQLIVLHAPVKIIVLTAKESNHIAIRCMRAGAHGFVNKHQDLCELVNAIHAVNGGLGYFAQRALPWSYIDLLHQEQEALFKKLSLRELDVLQKLSQGLSNEQIAERMSLSSKTIRACKARLWIKLNASLVPDPF</sequence>
<dbReference type="Pfam" id="PF00072">
    <property type="entry name" value="Response_reg"/>
    <property type="match status" value="1"/>
</dbReference>
<dbReference type="Proteomes" id="UP000268696">
    <property type="component" value="Chromosome"/>
</dbReference>
<evidence type="ECO:0000313" key="8">
    <source>
        <dbReference type="EMBL" id="AZE56837.1"/>
    </source>
</evidence>
<dbReference type="PANTHER" id="PTHR43214:SF41">
    <property type="entry name" value="NITRATE_NITRITE RESPONSE REGULATOR PROTEIN NARP"/>
    <property type="match status" value="1"/>
</dbReference>
<dbReference type="InterPro" id="IPR001789">
    <property type="entry name" value="Sig_transdc_resp-reg_receiver"/>
</dbReference>
<keyword evidence="1 5" id="KW-0597">Phosphoprotein</keyword>
<organism evidence="8 9">
    <name type="scientific">Pseudomonas synxantha</name>
    <dbReference type="NCBI Taxonomy" id="47883"/>
    <lineage>
        <taxon>Bacteria</taxon>
        <taxon>Pseudomonadati</taxon>
        <taxon>Pseudomonadota</taxon>
        <taxon>Gammaproteobacteria</taxon>
        <taxon>Pseudomonadales</taxon>
        <taxon>Pseudomonadaceae</taxon>
        <taxon>Pseudomonas</taxon>
    </lineage>
</organism>
<dbReference type="InterPro" id="IPR058245">
    <property type="entry name" value="NreC/VraR/RcsB-like_REC"/>
</dbReference>
<dbReference type="EMBL" id="CP027754">
    <property type="protein sequence ID" value="AZE56837.1"/>
    <property type="molecule type" value="Genomic_DNA"/>
</dbReference>
<dbReference type="SMART" id="SM00421">
    <property type="entry name" value="HTH_LUXR"/>
    <property type="match status" value="1"/>
</dbReference>